<feature type="region of interest" description="Disordered" evidence="1">
    <location>
        <begin position="91"/>
        <end position="125"/>
    </location>
</feature>
<name>A0A9X3N1W7_9ACTN</name>
<feature type="chain" id="PRO_5040802846" evidence="3">
    <location>
        <begin position="23"/>
        <end position="125"/>
    </location>
</feature>
<gene>
    <name evidence="4" type="ORF">OM076_35140</name>
</gene>
<keyword evidence="2" id="KW-1133">Transmembrane helix</keyword>
<evidence type="ECO:0000256" key="3">
    <source>
        <dbReference type="SAM" id="SignalP"/>
    </source>
</evidence>
<organism evidence="4 5">
    <name type="scientific">Solirubrobacter ginsenosidimutans</name>
    <dbReference type="NCBI Taxonomy" id="490573"/>
    <lineage>
        <taxon>Bacteria</taxon>
        <taxon>Bacillati</taxon>
        <taxon>Actinomycetota</taxon>
        <taxon>Thermoleophilia</taxon>
        <taxon>Solirubrobacterales</taxon>
        <taxon>Solirubrobacteraceae</taxon>
        <taxon>Solirubrobacter</taxon>
    </lineage>
</organism>
<feature type="signal peptide" evidence="3">
    <location>
        <begin position="1"/>
        <end position="22"/>
    </location>
</feature>
<accession>A0A9X3N1W7</accession>
<dbReference type="Proteomes" id="UP001149140">
    <property type="component" value="Unassembled WGS sequence"/>
</dbReference>
<dbReference type="RefSeq" id="WP_270044818.1">
    <property type="nucleotide sequence ID" value="NZ_JAPDOD010000048.1"/>
</dbReference>
<feature type="region of interest" description="Disordered" evidence="1">
    <location>
        <begin position="25"/>
        <end position="48"/>
    </location>
</feature>
<keyword evidence="2" id="KW-0812">Transmembrane</keyword>
<dbReference type="AlphaFoldDB" id="A0A9X3N1W7"/>
<evidence type="ECO:0000313" key="4">
    <source>
        <dbReference type="EMBL" id="MDA0165558.1"/>
    </source>
</evidence>
<sequence length="125" mass="13150">MTRRLALLTTMLVLALPAAASAQSSAFGPLPQAPAPTATPTASTTTVDDGSTGRTLLFGIGGVLIVGFLVMGWFIMRDARAAIPEAELAGGLRDAGPHRHKMQAKAKARKKTHAQKAARKAHRKR</sequence>
<comment type="caution">
    <text evidence="4">The sequence shown here is derived from an EMBL/GenBank/DDBJ whole genome shotgun (WGS) entry which is preliminary data.</text>
</comment>
<keyword evidence="5" id="KW-1185">Reference proteome</keyword>
<dbReference type="EMBL" id="JAPDOD010000048">
    <property type="protein sequence ID" value="MDA0165558.1"/>
    <property type="molecule type" value="Genomic_DNA"/>
</dbReference>
<feature type="compositionally biased region" description="Low complexity" evidence="1">
    <location>
        <begin position="35"/>
        <end position="46"/>
    </location>
</feature>
<keyword evidence="2" id="KW-0472">Membrane</keyword>
<reference evidence="4" key="1">
    <citation type="submission" date="2022-10" db="EMBL/GenBank/DDBJ databases">
        <title>The WGS of Solirubrobacter ginsenosidimutans DSM 21036.</title>
        <authorList>
            <person name="Jiang Z."/>
        </authorList>
    </citation>
    <scope>NUCLEOTIDE SEQUENCE</scope>
    <source>
        <strain evidence="4">DSM 21036</strain>
    </source>
</reference>
<proteinExistence type="predicted"/>
<keyword evidence="3" id="KW-0732">Signal</keyword>
<evidence type="ECO:0000256" key="2">
    <source>
        <dbReference type="SAM" id="Phobius"/>
    </source>
</evidence>
<evidence type="ECO:0000256" key="1">
    <source>
        <dbReference type="SAM" id="MobiDB-lite"/>
    </source>
</evidence>
<evidence type="ECO:0000313" key="5">
    <source>
        <dbReference type="Proteomes" id="UP001149140"/>
    </source>
</evidence>
<protein>
    <submittedName>
        <fullName evidence="4">Uncharacterized protein</fullName>
    </submittedName>
</protein>
<feature type="transmembrane region" description="Helical" evidence="2">
    <location>
        <begin position="56"/>
        <end position="76"/>
    </location>
</feature>
<feature type="compositionally biased region" description="Basic residues" evidence="1">
    <location>
        <begin position="98"/>
        <end position="125"/>
    </location>
</feature>